<protein>
    <submittedName>
        <fullName evidence="1">Sel1 repeat family protein</fullName>
    </submittedName>
</protein>
<evidence type="ECO:0000313" key="1">
    <source>
        <dbReference type="EMBL" id="RKG33228.1"/>
    </source>
</evidence>
<dbReference type="AlphaFoldDB" id="A0A3A8EGI6"/>
<dbReference type="InterPro" id="IPR050767">
    <property type="entry name" value="Sel1_AlgK"/>
</dbReference>
<name>A0A3A8EGI6_9GAMM</name>
<dbReference type="OrthoDB" id="8561742at2"/>
<dbReference type="Gene3D" id="1.25.40.10">
    <property type="entry name" value="Tetratricopeptide repeat domain"/>
    <property type="match status" value="4"/>
</dbReference>
<dbReference type="RefSeq" id="WP_120401564.1">
    <property type="nucleotide sequence ID" value="NZ_RAXV01000005.1"/>
</dbReference>
<proteinExistence type="predicted"/>
<dbReference type="InterPro" id="IPR011990">
    <property type="entry name" value="TPR-like_helical_dom_sf"/>
</dbReference>
<accession>A0A3A8EGI6</accession>
<dbReference type="Pfam" id="PF08238">
    <property type="entry name" value="Sel1"/>
    <property type="match status" value="11"/>
</dbReference>
<organism evidence="1 2">
    <name type="scientific">Acinetobacter tianfuensis</name>
    <dbReference type="NCBI Taxonomy" id="2419603"/>
    <lineage>
        <taxon>Bacteria</taxon>
        <taxon>Pseudomonadati</taxon>
        <taxon>Pseudomonadota</taxon>
        <taxon>Gammaproteobacteria</taxon>
        <taxon>Moraxellales</taxon>
        <taxon>Moraxellaceae</taxon>
        <taxon>Acinetobacter</taxon>
    </lineage>
</organism>
<dbReference type="EMBL" id="RAXV01000005">
    <property type="protein sequence ID" value="RKG33228.1"/>
    <property type="molecule type" value="Genomic_DNA"/>
</dbReference>
<dbReference type="InterPro" id="IPR006597">
    <property type="entry name" value="Sel1-like"/>
</dbReference>
<dbReference type="PANTHER" id="PTHR11102">
    <property type="entry name" value="SEL-1-LIKE PROTEIN"/>
    <property type="match status" value="1"/>
</dbReference>
<evidence type="ECO:0000313" key="2">
    <source>
        <dbReference type="Proteomes" id="UP000282388"/>
    </source>
</evidence>
<gene>
    <name evidence="1" type="ORF">D7V32_03645</name>
</gene>
<sequence length="594" mass="67175">MWFLLLMIVGGMGLAFWMWKRPDPVTRDQANMVQHDLWLDNIDARLNYAARLVREAGQDNFQRAYQIYEDLNKQHELPQALTQMGLMLWHGQGREKNQQQAMGLLEKAFRLGGDEAAFQLGVLHQDELNDTEKARYWLSHAAALGHVDAQYRLNTLTSDQTEQQQLSLLKRNAENGHAGSLSQLAQHALFQADPPQISEGLDALFQAAEQRSLPANQQLYEFYQFGTFVAQNSQFALQYLKTSIMLGAQQLMPLYQQAVLMGQYDTDQRQRVLSDLMTKSREQQDPKAKALLGHAYFHGWHADQNETMAYRYWMEAGQLGSCDALCALAGLHFEQYLVDAPQEKAFELYSQAEQKESSYVSQMGLALCHLYGVGTAQDTSQAQKLIQAAAQQGWKYKVSSSADLYYVIGLFYLMDIYPLPKKEKAIAFFKQAAQQGSNQALWALYRLYAGETSQTELDLEQAWEYLQQAADAGHAEAQLQLAQALLKQPEQQIQALQYLQQAALSNPAAQNLLAECYEHGTAAEADMVLALSYYQQAAAGANPDAYANLGRMYLYGQGVERNVSTAKTWLEKGSRMQHAESRRLLKNVEDYLHV</sequence>
<dbReference type="SMART" id="SM00671">
    <property type="entry name" value="SEL1"/>
    <property type="match status" value="10"/>
</dbReference>
<dbReference type="SUPFAM" id="SSF81901">
    <property type="entry name" value="HCP-like"/>
    <property type="match status" value="3"/>
</dbReference>
<dbReference type="PANTHER" id="PTHR11102:SF160">
    <property type="entry name" value="ERAD-ASSOCIATED E3 UBIQUITIN-PROTEIN LIGASE COMPONENT HRD3"/>
    <property type="match status" value="1"/>
</dbReference>
<comment type="caution">
    <text evidence="1">The sequence shown here is derived from an EMBL/GenBank/DDBJ whole genome shotgun (WGS) entry which is preliminary data.</text>
</comment>
<reference evidence="1 2" key="1">
    <citation type="submission" date="2018-09" db="EMBL/GenBank/DDBJ databases">
        <title>The draft genome of Acinetobacter spp. strains.</title>
        <authorList>
            <person name="Qin J."/>
            <person name="Feng Y."/>
            <person name="Zong Z."/>
        </authorList>
    </citation>
    <scope>NUCLEOTIDE SEQUENCE [LARGE SCALE GENOMIC DNA]</scope>
    <source>
        <strain evidence="1 2">WCHAc060012</strain>
    </source>
</reference>
<keyword evidence="2" id="KW-1185">Reference proteome</keyword>
<dbReference type="Proteomes" id="UP000282388">
    <property type="component" value="Unassembled WGS sequence"/>
</dbReference>